<name>A0ABU6CTA9_9GAMM</name>
<evidence type="ECO:0000313" key="2">
    <source>
        <dbReference type="Proteomes" id="UP001308005"/>
    </source>
</evidence>
<organism evidence="1 2">
    <name type="scientific">Candidatus Thiothrix phosphatis</name>
    <dbReference type="NCBI Taxonomy" id="3112415"/>
    <lineage>
        <taxon>Bacteria</taxon>
        <taxon>Pseudomonadati</taxon>
        <taxon>Pseudomonadota</taxon>
        <taxon>Gammaproteobacteria</taxon>
        <taxon>Thiotrichales</taxon>
        <taxon>Thiotrichaceae</taxon>
        <taxon>Thiothrix</taxon>
    </lineage>
</organism>
<sequence length="192" mass="20877">MMCPGRTITIGVSSCLLGQAVRYDGGHKHERCITETLGRYFAFAPFCPEMGAGLGAPRPAMHLVRQAGEIRAVVSKQPDIDHTEALAGFFDAIRARLQAVDGYILKSNSPSCGMKQVKVYIPGQEQLPPTLDGAGVFASRLQAAFPLLPIAEEVHLRNPALRASFVARVFAHHCRRRLQAEKMSPVVEASPD</sequence>
<dbReference type="Proteomes" id="UP001308005">
    <property type="component" value="Unassembled WGS sequence"/>
</dbReference>
<comment type="caution">
    <text evidence="1">The sequence shown here is derived from an EMBL/GenBank/DDBJ whole genome shotgun (WGS) entry which is preliminary data.</text>
</comment>
<proteinExistence type="predicted"/>
<gene>
    <name evidence="1" type="ORF">VSS37_01495</name>
</gene>
<dbReference type="EMBL" id="JAYMYJ010000012">
    <property type="protein sequence ID" value="MEB4589643.1"/>
    <property type="molecule type" value="Genomic_DNA"/>
</dbReference>
<dbReference type="RefSeq" id="WP_324692833.1">
    <property type="nucleotide sequence ID" value="NZ_JAYMYJ010000012.1"/>
</dbReference>
<reference evidence="2" key="1">
    <citation type="submission" date="2023-07" db="EMBL/GenBank/DDBJ databases">
        <title>The carbon used by Thiothrix.</title>
        <authorList>
            <person name="Chen L."/>
        </authorList>
    </citation>
    <scope>NUCLEOTIDE SEQUENCE [LARGE SCALE GENOMIC DNA]</scope>
</reference>
<protein>
    <submittedName>
        <fullName evidence="1">DUF523 domain-containing protein</fullName>
    </submittedName>
</protein>
<dbReference type="InterPro" id="IPR007553">
    <property type="entry name" value="2-thiour_desulf"/>
</dbReference>
<dbReference type="PANTHER" id="PTHR30087:SF0">
    <property type="entry name" value="INNER MEMBRANE PROTEIN"/>
    <property type="match status" value="1"/>
</dbReference>
<dbReference type="Pfam" id="PF04463">
    <property type="entry name" value="2-thiour_desulf"/>
    <property type="match status" value="1"/>
</dbReference>
<keyword evidence="2" id="KW-1185">Reference proteome</keyword>
<accession>A0ABU6CTA9</accession>
<evidence type="ECO:0000313" key="1">
    <source>
        <dbReference type="EMBL" id="MEB4589643.1"/>
    </source>
</evidence>
<dbReference type="PANTHER" id="PTHR30087">
    <property type="entry name" value="INNER MEMBRANE PROTEIN"/>
    <property type="match status" value="1"/>
</dbReference>
<reference evidence="1 2" key="2">
    <citation type="submission" date="2024-01" db="EMBL/GenBank/DDBJ databases">
        <authorList>
            <person name="Xie X."/>
        </authorList>
    </citation>
    <scope>NUCLEOTIDE SEQUENCE [LARGE SCALE GENOMIC DNA]</scope>
    <source>
        <strain evidence="1">SCUT-1</strain>
    </source>
</reference>